<dbReference type="Pfam" id="PF01722">
    <property type="entry name" value="BolA"/>
    <property type="match status" value="1"/>
</dbReference>
<dbReference type="InterPro" id="IPR002634">
    <property type="entry name" value="BolA"/>
</dbReference>
<dbReference type="Gene3D" id="3.30.300.90">
    <property type="entry name" value="BolA-like"/>
    <property type="match status" value="1"/>
</dbReference>
<dbReference type="PANTHER" id="PTHR46229:SF2">
    <property type="entry name" value="BOLA-LIKE PROTEIN 1"/>
    <property type="match status" value="1"/>
</dbReference>
<dbReference type="STRING" id="13249.T1I5Z6"/>
<evidence type="ECO:0000313" key="3">
    <source>
        <dbReference type="EnsemblMetazoa" id="RPRC011715-PA"/>
    </source>
</evidence>
<dbReference type="EnsemblMetazoa" id="RPRC011715-RA">
    <property type="protein sequence ID" value="RPRC011715-PA"/>
    <property type="gene ID" value="RPRC011715"/>
</dbReference>
<dbReference type="InParanoid" id="T1I5Z6"/>
<dbReference type="eggNOG" id="KOG2313">
    <property type="taxonomic scope" value="Eukaryota"/>
</dbReference>
<dbReference type="SUPFAM" id="SSF82657">
    <property type="entry name" value="BolA-like"/>
    <property type="match status" value="1"/>
</dbReference>
<dbReference type="FunFam" id="3.30.300.90:FF:000001">
    <property type="entry name" value="Transcriptional regulator BolA"/>
    <property type="match status" value="1"/>
</dbReference>
<dbReference type="FunCoup" id="T1I5Z6">
    <property type="interactions" value="531"/>
</dbReference>
<comment type="similarity">
    <text evidence="1 2">Belongs to the BolA/IbaG family.</text>
</comment>
<dbReference type="VEuPathDB" id="VectorBase:RPRC011715"/>
<reference evidence="3" key="1">
    <citation type="submission" date="2015-05" db="UniProtKB">
        <authorList>
            <consortium name="EnsemblMetazoa"/>
        </authorList>
    </citation>
    <scope>IDENTIFICATION</scope>
</reference>
<accession>T1I5Z6</accession>
<dbReference type="InterPro" id="IPR050961">
    <property type="entry name" value="BolA/IbaG_stress_morph_reg"/>
</dbReference>
<dbReference type="HOGENOM" id="CLU_109462_3_0_1"/>
<dbReference type="OMA" id="CLGGFGK"/>
<organism evidence="3 4">
    <name type="scientific">Rhodnius prolixus</name>
    <name type="common">Triatomid bug</name>
    <dbReference type="NCBI Taxonomy" id="13249"/>
    <lineage>
        <taxon>Eukaryota</taxon>
        <taxon>Metazoa</taxon>
        <taxon>Ecdysozoa</taxon>
        <taxon>Arthropoda</taxon>
        <taxon>Hexapoda</taxon>
        <taxon>Insecta</taxon>
        <taxon>Pterygota</taxon>
        <taxon>Neoptera</taxon>
        <taxon>Paraneoptera</taxon>
        <taxon>Hemiptera</taxon>
        <taxon>Heteroptera</taxon>
        <taxon>Panheteroptera</taxon>
        <taxon>Cimicomorpha</taxon>
        <taxon>Reduviidae</taxon>
        <taxon>Triatominae</taxon>
        <taxon>Rhodnius</taxon>
    </lineage>
</organism>
<dbReference type="Proteomes" id="UP000015103">
    <property type="component" value="Unassembled WGS sequence"/>
</dbReference>
<dbReference type="PANTHER" id="PTHR46229">
    <property type="entry name" value="BOLA TRANSCRIPTION REGULATOR"/>
    <property type="match status" value="1"/>
</dbReference>
<proteinExistence type="inferred from homology"/>
<evidence type="ECO:0000256" key="1">
    <source>
        <dbReference type="ARBA" id="ARBA00005578"/>
    </source>
</evidence>
<evidence type="ECO:0000256" key="2">
    <source>
        <dbReference type="RuleBase" id="RU003860"/>
    </source>
</evidence>
<dbReference type="GO" id="GO:1990229">
    <property type="term" value="C:iron-sulfur cluster assembly complex"/>
    <property type="evidence" value="ECO:0007669"/>
    <property type="project" value="UniProtKB-ARBA"/>
</dbReference>
<dbReference type="GO" id="GO:0005739">
    <property type="term" value="C:mitochondrion"/>
    <property type="evidence" value="ECO:0007669"/>
    <property type="project" value="TreeGrafter"/>
</dbReference>
<protein>
    <submittedName>
        <fullName evidence="3">Uncharacterized protein</fullName>
    </submittedName>
</protein>
<keyword evidence="4" id="KW-1185">Reference proteome</keyword>
<sequence length="118" mass="13339">MTEFTPKWYTIMSGKPVETSIKNKLSQQLSPKYLDVINESPHHNVPAGSETHFKVVVVTDQFENKPLLQRHRMVNTILKEELENGVHALSIVAKTPQQWEESDKNVAPSPNCRGGFGK</sequence>
<dbReference type="AlphaFoldDB" id="T1I5Z6"/>
<dbReference type="EMBL" id="ACPB03008320">
    <property type="status" value="NOT_ANNOTATED_CDS"/>
    <property type="molecule type" value="Genomic_DNA"/>
</dbReference>
<dbReference type="InterPro" id="IPR036065">
    <property type="entry name" value="BolA-like_sf"/>
</dbReference>
<name>T1I5Z6_RHOPR</name>
<dbReference type="PIRSF" id="PIRSF003113">
    <property type="entry name" value="BolA"/>
    <property type="match status" value="1"/>
</dbReference>
<evidence type="ECO:0000313" key="4">
    <source>
        <dbReference type="Proteomes" id="UP000015103"/>
    </source>
</evidence>